<name>A0A430ARR4_9ENTE</name>
<dbReference type="AlphaFoldDB" id="A0A430ARR4"/>
<dbReference type="Gene3D" id="3.40.190.10">
    <property type="entry name" value="Periplasmic binding protein-like II"/>
    <property type="match status" value="2"/>
</dbReference>
<evidence type="ECO:0000256" key="3">
    <source>
        <dbReference type="ARBA" id="ARBA00022729"/>
    </source>
</evidence>
<comment type="caution">
    <text evidence="7">The sequence shown here is derived from an EMBL/GenBank/DDBJ whole genome shotgun (WGS) entry which is preliminary data.</text>
</comment>
<proteinExistence type="inferred from homology"/>
<evidence type="ECO:0000256" key="5">
    <source>
        <dbReference type="SAM" id="SignalP"/>
    </source>
</evidence>
<dbReference type="PANTHER" id="PTHR35936">
    <property type="entry name" value="MEMBRANE-BOUND LYTIC MUREIN TRANSGLYCOSYLASE F"/>
    <property type="match status" value="1"/>
</dbReference>
<feature type="domain" description="Solute-binding protein family 3/N-terminal" evidence="6">
    <location>
        <begin position="56"/>
        <end position="278"/>
    </location>
</feature>
<dbReference type="PROSITE" id="PS01039">
    <property type="entry name" value="SBP_BACTERIAL_3"/>
    <property type="match status" value="1"/>
</dbReference>
<dbReference type="InterPro" id="IPR018313">
    <property type="entry name" value="SBP_3_CS"/>
</dbReference>
<evidence type="ECO:0000313" key="7">
    <source>
        <dbReference type="EMBL" id="RSU10744.1"/>
    </source>
</evidence>
<dbReference type="PANTHER" id="PTHR35936:SF17">
    <property type="entry name" value="ARGININE-BINDING EXTRACELLULAR PROTEIN ARTP"/>
    <property type="match status" value="1"/>
</dbReference>
<dbReference type="OrthoDB" id="8613538at2"/>
<evidence type="ECO:0000256" key="1">
    <source>
        <dbReference type="ARBA" id="ARBA00004196"/>
    </source>
</evidence>
<accession>A0A430ARR4</accession>
<organism evidence="7 8">
    <name type="scientific">Vagococcus elongatus</name>
    <dbReference type="NCBI Taxonomy" id="180344"/>
    <lineage>
        <taxon>Bacteria</taxon>
        <taxon>Bacillati</taxon>
        <taxon>Bacillota</taxon>
        <taxon>Bacilli</taxon>
        <taxon>Lactobacillales</taxon>
        <taxon>Enterococcaceae</taxon>
        <taxon>Vagococcus</taxon>
    </lineage>
</organism>
<dbReference type="InterPro" id="IPR001638">
    <property type="entry name" value="Solute-binding_3/MltF_N"/>
</dbReference>
<comment type="similarity">
    <text evidence="2 4">Belongs to the bacterial solute-binding protein 3 family.</text>
</comment>
<dbReference type="EMBL" id="NGKA01000013">
    <property type="protein sequence ID" value="RSU10744.1"/>
    <property type="molecule type" value="Genomic_DNA"/>
</dbReference>
<evidence type="ECO:0000256" key="2">
    <source>
        <dbReference type="ARBA" id="ARBA00010333"/>
    </source>
</evidence>
<feature type="signal peptide" evidence="5">
    <location>
        <begin position="1"/>
        <end position="21"/>
    </location>
</feature>
<keyword evidence="8" id="KW-1185">Reference proteome</keyword>
<reference evidence="7 8" key="1">
    <citation type="submission" date="2017-05" db="EMBL/GenBank/DDBJ databases">
        <title>Vagococcus spp. assemblies.</title>
        <authorList>
            <person name="Gulvik C.A."/>
        </authorList>
    </citation>
    <scope>NUCLEOTIDE SEQUENCE [LARGE SCALE GENOMIC DNA]</scope>
    <source>
        <strain evidence="7 8">CCUG 51432</strain>
    </source>
</reference>
<comment type="subcellular location">
    <subcellularLocation>
        <location evidence="1">Cell envelope</location>
    </subcellularLocation>
</comment>
<dbReference type="RefSeq" id="WP_126809430.1">
    <property type="nucleotide sequence ID" value="NZ_NGKA01000013.1"/>
</dbReference>
<dbReference type="SMART" id="SM00062">
    <property type="entry name" value="PBPb"/>
    <property type="match status" value="1"/>
</dbReference>
<keyword evidence="3 5" id="KW-0732">Signal</keyword>
<dbReference type="Pfam" id="PF00497">
    <property type="entry name" value="SBP_bac_3"/>
    <property type="match status" value="1"/>
</dbReference>
<feature type="chain" id="PRO_5038554221" description="Solute-binding protein family 3/N-terminal domain-containing protein" evidence="5">
    <location>
        <begin position="22"/>
        <end position="278"/>
    </location>
</feature>
<dbReference type="GO" id="GO:0030313">
    <property type="term" value="C:cell envelope"/>
    <property type="evidence" value="ECO:0007669"/>
    <property type="project" value="UniProtKB-SubCell"/>
</dbReference>
<gene>
    <name evidence="7" type="ORF">CBF29_09175</name>
</gene>
<evidence type="ECO:0000313" key="8">
    <source>
        <dbReference type="Proteomes" id="UP000287605"/>
    </source>
</evidence>
<dbReference type="CDD" id="cd13530">
    <property type="entry name" value="PBP2_peptides_like"/>
    <property type="match status" value="1"/>
</dbReference>
<dbReference type="PROSITE" id="PS51257">
    <property type="entry name" value="PROKAR_LIPOPROTEIN"/>
    <property type="match status" value="1"/>
</dbReference>
<dbReference type="SUPFAM" id="SSF53850">
    <property type="entry name" value="Periplasmic binding protein-like II"/>
    <property type="match status" value="1"/>
</dbReference>
<dbReference type="Proteomes" id="UP000287605">
    <property type="component" value="Unassembled WGS sequence"/>
</dbReference>
<evidence type="ECO:0000259" key="6">
    <source>
        <dbReference type="SMART" id="SM00062"/>
    </source>
</evidence>
<evidence type="ECO:0000256" key="4">
    <source>
        <dbReference type="RuleBase" id="RU003744"/>
    </source>
</evidence>
<sequence length="278" mass="30629">MRKMLYTFACLTLTAALFVLTGCGGDASGGGSKKAVDSSDSTSSMSAVDAIKKRGVLTLATGTYVPFEFRDEKTNEIIGFDVDFAQLIADKLEVDLKVTDMDFKSIVPSVQKGDYDIAIAAMYDTPERREQVLMSDSYMSTGMVLVAPKGNPKKITSLADCDSLVVGYKVGGTSEKVALEAMEEHEITFVQKGYDETVGHAMDLEAGRVDVVVNDLLNQMELNKTFLEQEIITEPFTEADLSIAVKKGNEDLLKLINDLIKEYKEDGTYEELYKKWIE</sequence>
<protein>
    <recommendedName>
        <fullName evidence="6">Solute-binding protein family 3/N-terminal domain-containing protein</fullName>
    </recommendedName>
</protein>